<keyword evidence="2" id="KW-0472">Membrane</keyword>
<evidence type="ECO:0000256" key="2">
    <source>
        <dbReference type="SAM" id="Phobius"/>
    </source>
</evidence>
<feature type="compositionally biased region" description="Pro residues" evidence="1">
    <location>
        <begin position="82"/>
        <end position="93"/>
    </location>
</feature>
<dbReference type="Proteomes" id="UP001302126">
    <property type="component" value="Unassembled WGS sequence"/>
</dbReference>
<name>A0AAN6X762_9PEZI</name>
<organism evidence="3 4">
    <name type="scientific">Podospora australis</name>
    <dbReference type="NCBI Taxonomy" id="1536484"/>
    <lineage>
        <taxon>Eukaryota</taxon>
        <taxon>Fungi</taxon>
        <taxon>Dikarya</taxon>
        <taxon>Ascomycota</taxon>
        <taxon>Pezizomycotina</taxon>
        <taxon>Sordariomycetes</taxon>
        <taxon>Sordariomycetidae</taxon>
        <taxon>Sordariales</taxon>
        <taxon>Podosporaceae</taxon>
        <taxon>Podospora</taxon>
    </lineage>
</organism>
<comment type="caution">
    <text evidence="3">The sequence shown here is derived from an EMBL/GenBank/DDBJ whole genome shotgun (WGS) entry which is preliminary data.</text>
</comment>
<reference evidence="3" key="2">
    <citation type="submission" date="2023-05" db="EMBL/GenBank/DDBJ databases">
        <authorList>
            <consortium name="Lawrence Berkeley National Laboratory"/>
            <person name="Steindorff A."/>
            <person name="Hensen N."/>
            <person name="Bonometti L."/>
            <person name="Westerberg I."/>
            <person name="Brannstrom I.O."/>
            <person name="Guillou S."/>
            <person name="Cros-Aarteil S."/>
            <person name="Calhoun S."/>
            <person name="Haridas S."/>
            <person name="Kuo A."/>
            <person name="Mondo S."/>
            <person name="Pangilinan J."/>
            <person name="Riley R."/>
            <person name="Labutti K."/>
            <person name="Andreopoulos B."/>
            <person name="Lipzen A."/>
            <person name="Chen C."/>
            <person name="Yanf M."/>
            <person name="Daum C."/>
            <person name="Ng V."/>
            <person name="Clum A."/>
            <person name="Ohm R."/>
            <person name="Martin F."/>
            <person name="Silar P."/>
            <person name="Natvig D."/>
            <person name="Lalanne C."/>
            <person name="Gautier V."/>
            <person name="Ament-Velasquez S.L."/>
            <person name="Kruys A."/>
            <person name="Hutchinson M.I."/>
            <person name="Powell A.J."/>
            <person name="Barry K."/>
            <person name="Miller A.N."/>
            <person name="Grigoriev I.V."/>
            <person name="Debuchy R."/>
            <person name="Gladieux P."/>
            <person name="Thoren M.H."/>
            <person name="Johannesson H."/>
        </authorList>
    </citation>
    <scope>NUCLEOTIDE SEQUENCE</scope>
    <source>
        <strain evidence="3">PSN309</strain>
    </source>
</reference>
<dbReference type="EMBL" id="MU864354">
    <property type="protein sequence ID" value="KAK4192582.1"/>
    <property type="molecule type" value="Genomic_DNA"/>
</dbReference>
<proteinExistence type="predicted"/>
<feature type="region of interest" description="Disordered" evidence="1">
    <location>
        <begin position="74"/>
        <end position="115"/>
    </location>
</feature>
<sequence length="277" mass="27764">MLSTNIPSGDLDGHQAPIEMNINLHYSDSQVGGTSTSTNPSKHIEKLLSGPGVSVDKTLHADCPPNAAGCRVPGPFVSSGSPSPPPPPPPPPAVVTVTQTVAAPPPPPTPPPPPPPSPALVAYPAVPLAAAPPAYNPPNTAAYFRVKAAGIEPLIATATNSFYTVTLTIPGVRQNNEVGDGVDAYGNPTLTGYGDRGGTLPIGGDPGYGGPGYGPGGGIGPATGSSVMTIPALPPSVWATVNPAQVTQARAAQISPSFAVLFSFVGLALLQILFLSS</sequence>
<keyword evidence="2" id="KW-1133">Transmembrane helix</keyword>
<accession>A0AAN6X762</accession>
<reference evidence="3" key="1">
    <citation type="journal article" date="2023" name="Mol. Phylogenet. Evol.">
        <title>Genome-scale phylogeny and comparative genomics of the fungal order Sordariales.</title>
        <authorList>
            <person name="Hensen N."/>
            <person name="Bonometti L."/>
            <person name="Westerberg I."/>
            <person name="Brannstrom I.O."/>
            <person name="Guillou S."/>
            <person name="Cros-Aarteil S."/>
            <person name="Calhoun S."/>
            <person name="Haridas S."/>
            <person name="Kuo A."/>
            <person name="Mondo S."/>
            <person name="Pangilinan J."/>
            <person name="Riley R."/>
            <person name="LaButti K."/>
            <person name="Andreopoulos B."/>
            <person name="Lipzen A."/>
            <person name="Chen C."/>
            <person name="Yan M."/>
            <person name="Daum C."/>
            <person name="Ng V."/>
            <person name="Clum A."/>
            <person name="Steindorff A."/>
            <person name="Ohm R.A."/>
            <person name="Martin F."/>
            <person name="Silar P."/>
            <person name="Natvig D.O."/>
            <person name="Lalanne C."/>
            <person name="Gautier V."/>
            <person name="Ament-Velasquez S.L."/>
            <person name="Kruys A."/>
            <person name="Hutchinson M.I."/>
            <person name="Powell A.J."/>
            <person name="Barry K."/>
            <person name="Miller A.N."/>
            <person name="Grigoriev I.V."/>
            <person name="Debuchy R."/>
            <person name="Gladieux P."/>
            <person name="Hiltunen Thoren M."/>
            <person name="Johannesson H."/>
        </authorList>
    </citation>
    <scope>NUCLEOTIDE SEQUENCE</scope>
    <source>
        <strain evidence="3">PSN309</strain>
    </source>
</reference>
<protein>
    <submittedName>
        <fullName evidence="3">Uncharacterized protein</fullName>
    </submittedName>
</protein>
<keyword evidence="4" id="KW-1185">Reference proteome</keyword>
<evidence type="ECO:0000313" key="3">
    <source>
        <dbReference type="EMBL" id="KAK4192582.1"/>
    </source>
</evidence>
<evidence type="ECO:0000256" key="1">
    <source>
        <dbReference type="SAM" id="MobiDB-lite"/>
    </source>
</evidence>
<keyword evidence="2" id="KW-0812">Transmembrane</keyword>
<feature type="transmembrane region" description="Helical" evidence="2">
    <location>
        <begin position="254"/>
        <end position="275"/>
    </location>
</feature>
<dbReference type="AlphaFoldDB" id="A0AAN6X762"/>
<evidence type="ECO:0000313" key="4">
    <source>
        <dbReference type="Proteomes" id="UP001302126"/>
    </source>
</evidence>
<gene>
    <name evidence="3" type="ORF">QBC35DRAFT_228282</name>
</gene>
<feature type="compositionally biased region" description="Pro residues" evidence="1">
    <location>
        <begin position="103"/>
        <end position="115"/>
    </location>
</feature>